<dbReference type="PANTHER" id="PTHR13887:SF41">
    <property type="entry name" value="THIOREDOXIN SUPERFAMILY PROTEIN"/>
    <property type="match status" value="1"/>
</dbReference>
<evidence type="ECO:0000313" key="2">
    <source>
        <dbReference type="EMBL" id="NCU17306.1"/>
    </source>
</evidence>
<evidence type="ECO:0000259" key="1">
    <source>
        <dbReference type="Pfam" id="PF01323"/>
    </source>
</evidence>
<dbReference type="InterPro" id="IPR001853">
    <property type="entry name" value="DSBA-like_thioredoxin_dom"/>
</dbReference>
<dbReference type="Gene3D" id="3.40.30.10">
    <property type="entry name" value="Glutaredoxin"/>
    <property type="match status" value="1"/>
</dbReference>
<dbReference type="SUPFAM" id="SSF52833">
    <property type="entry name" value="Thioredoxin-like"/>
    <property type="match status" value="1"/>
</dbReference>
<keyword evidence="3" id="KW-1185">Reference proteome</keyword>
<dbReference type="CDD" id="cd03024">
    <property type="entry name" value="DsbA_FrnE"/>
    <property type="match status" value="1"/>
</dbReference>
<reference evidence="2 3" key="1">
    <citation type="submission" date="2020-01" db="EMBL/GenBank/DDBJ databases">
        <title>A novel Bacillus sp. from Pasinler.</title>
        <authorList>
            <person name="Adiguzel A."/>
            <person name="Ay H."/>
            <person name="Baltaci M.O."/>
        </authorList>
    </citation>
    <scope>NUCLEOTIDE SEQUENCE [LARGE SCALE GENOMIC DNA]</scope>
    <source>
        <strain evidence="2 3">P1</strain>
    </source>
</reference>
<comment type="caution">
    <text evidence="2">The sequence shown here is derived from an EMBL/GenBank/DDBJ whole genome shotgun (WGS) entry which is preliminary data.</text>
</comment>
<sequence>MKVTIWSDFVCPFCFIGQSHLDQALERFEQVDNVEIEYKTFLLMSDAKYDPGKSYAETFAELKGLPIQQAESMLSQVVNMGKQSGVNIDYDTAKLANTIDAHRVFQFAKKQGKGTEFFKRFYRAHFSEGELISDHDTIVRLATEAGLAEADVRSVLNSKENIDEMMDDIKEARSIGVQGVPFFVFNNKYAVSGAQPVDAFVQVLNKVWEEEQAEK</sequence>
<name>A0ABX0A1R5_9BACI</name>
<dbReference type="InterPro" id="IPR036249">
    <property type="entry name" value="Thioredoxin-like_sf"/>
</dbReference>
<proteinExistence type="predicted"/>
<accession>A0ABX0A1R5</accession>
<dbReference type="RefSeq" id="WP_161920140.1">
    <property type="nucleotide sequence ID" value="NZ_JAACYS010000018.1"/>
</dbReference>
<gene>
    <name evidence="2" type="ORF">GW534_05905</name>
</gene>
<dbReference type="Pfam" id="PF01323">
    <property type="entry name" value="DSBA"/>
    <property type="match status" value="1"/>
</dbReference>
<feature type="domain" description="DSBA-like thioredoxin" evidence="1">
    <location>
        <begin position="3"/>
        <end position="204"/>
    </location>
</feature>
<protein>
    <submittedName>
        <fullName evidence="2">DsbA family oxidoreductase</fullName>
    </submittedName>
</protein>
<dbReference type="EMBL" id="JAACYS010000018">
    <property type="protein sequence ID" value="NCU17306.1"/>
    <property type="molecule type" value="Genomic_DNA"/>
</dbReference>
<dbReference type="PANTHER" id="PTHR13887">
    <property type="entry name" value="GLUTATHIONE S-TRANSFERASE KAPPA"/>
    <property type="match status" value="1"/>
</dbReference>
<evidence type="ECO:0000313" key="3">
    <source>
        <dbReference type="Proteomes" id="UP000743899"/>
    </source>
</evidence>
<organism evidence="2 3">
    <name type="scientific">Pallidibacillus pasinlerensis</name>
    <dbReference type="NCBI Taxonomy" id="2703818"/>
    <lineage>
        <taxon>Bacteria</taxon>
        <taxon>Bacillati</taxon>
        <taxon>Bacillota</taxon>
        <taxon>Bacilli</taxon>
        <taxon>Bacillales</taxon>
        <taxon>Bacillaceae</taxon>
        <taxon>Pallidibacillus</taxon>
    </lineage>
</organism>
<dbReference type="Proteomes" id="UP000743899">
    <property type="component" value="Unassembled WGS sequence"/>
</dbReference>